<evidence type="ECO:0000313" key="2">
    <source>
        <dbReference type="Proteomes" id="UP001143910"/>
    </source>
</evidence>
<comment type="caution">
    <text evidence="1">The sequence shown here is derived from an EMBL/GenBank/DDBJ whole genome shotgun (WGS) entry which is preliminary data.</text>
</comment>
<sequence>MSSQAPHPTLLIPGPIEFDDAVLQSMSHYSESHVGAGFVKVFGETLSLLRQVVRSTDPNAQPFIINGSGTLGWDLVAANLVEAGEDVLVLSTGYFGDRFADCLTQYGAKVTKLDGCLLMNSNFQYFAIAYYFVTYLLALLSWKHLLDLVSSCDAVNKVGPASPTTIESTEETLE</sequence>
<protein>
    <submittedName>
        <fullName evidence="1">Uncharacterized protein</fullName>
    </submittedName>
</protein>
<organism evidence="1 2">
    <name type="scientific">Zarea fungicola</name>
    <dbReference type="NCBI Taxonomy" id="93591"/>
    <lineage>
        <taxon>Eukaryota</taxon>
        <taxon>Fungi</taxon>
        <taxon>Dikarya</taxon>
        <taxon>Ascomycota</taxon>
        <taxon>Pezizomycotina</taxon>
        <taxon>Sordariomycetes</taxon>
        <taxon>Hypocreomycetidae</taxon>
        <taxon>Hypocreales</taxon>
        <taxon>Cordycipitaceae</taxon>
        <taxon>Zarea</taxon>
    </lineage>
</organism>
<dbReference type="Proteomes" id="UP001143910">
    <property type="component" value="Unassembled WGS sequence"/>
</dbReference>
<proteinExistence type="predicted"/>
<gene>
    <name evidence="1" type="ORF">NQ176_g7164</name>
</gene>
<keyword evidence="2" id="KW-1185">Reference proteome</keyword>
<dbReference type="EMBL" id="JANJQO010001150">
    <property type="protein sequence ID" value="KAJ2972428.1"/>
    <property type="molecule type" value="Genomic_DNA"/>
</dbReference>
<accession>A0ACC1N0X3</accession>
<evidence type="ECO:0000313" key="1">
    <source>
        <dbReference type="EMBL" id="KAJ2972428.1"/>
    </source>
</evidence>
<reference evidence="1" key="1">
    <citation type="submission" date="2022-08" db="EMBL/GenBank/DDBJ databases">
        <title>Genome Sequence of Lecanicillium fungicola.</title>
        <authorList>
            <person name="Buettner E."/>
        </authorList>
    </citation>
    <scope>NUCLEOTIDE SEQUENCE</scope>
    <source>
        <strain evidence="1">Babe33</strain>
    </source>
</reference>
<name>A0ACC1N0X3_9HYPO</name>